<feature type="region of interest" description="Disordered" evidence="1">
    <location>
        <begin position="184"/>
        <end position="203"/>
    </location>
</feature>
<dbReference type="Gene3D" id="1.25.40.10">
    <property type="entry name" value="Tetratricopeptide repeat domain"/>
    <property type="match status" value="2"/>
</dbReference>
<dbReference type="InterPro" id="IPR019734">
    <property type="entry name" value="TPR_rpt"/>
</dbReference>
<dbReference type="PANTHER" id="PTHR28142">
    <property type="entry name" value="MITOCHONDRIAL INNER MEMBRANE I-AAA PROTEASE SUPERCOMPLEX SUBUNIT MGR3-RELATED"/>
    <property type="match status" value="1"/>
</dbReference>
<dbReference type="InterPro" id="IPR040201">
    <property type="entry name" value="Mrg3-like"/>
</dbReference>
<keyword evidence="2" id="KW-0472">Membrane</keyword>
<evidence type="ECO:0000313" key="3">
    <source>
        <dbReference type="EMBL" id="WVN85832.1"/>
    </source>
</evidence>
<dbReference type="InterPro" id="IPR011990">
    <property type="entry name" value="TPR-like_helical_dom_sf"/>
</dbReference>
<gene>
    <name evidence="3" type="ORF">L203_100984</name>
</gene>
<reference evidence="3" key="2">
    <citation type="journal article" date="2022" name="Elife">
        <title>Obligate sexual reproduction of a homothallic fungus closely related to the Cryptococcus pathogenic species complex.</title>
        <authorList>
            <person name="Passer A.R."/>
            <person name="Clancey S.A."/>
            <person name="Shea T."/>
            <person name="David-Palma M."/>
            <person name="Averette A.F."/>
            <person name="Boekhout T."/>
            <person name="Porcel B.M."/>
            <person name="Nowrousian M."/>
            <person name="Cuomo C.A."/>
            <person name="Sun S."/>
            <person name="Heitman J."/>
            <person name="Coelho M.A."/>
        </authorList>
    </citation>
    <scope>NUCLEOTIDE SEQUENCE</scope>
    <source>
        <strain evidence="3">CBS 7841</strain>
    </source>
</reference>
<reference evidence="3" key="1">
    <citation type="submission" date="2016-06" db="EMBL/GenBank/DDBJ databases">
        <authorList>
            <person name="Cuomo C."/>
            <person name="Litvintseva A."/>
            <person name="Heitman J."/>
            <person name="Chen Y."/>
            <person name="Sun S."/>
            <person name="Springer D."/>
            <person name="Dromer F."/>
            <person name="Young S."/>
            <person name="Zeng Q."/>
            <person name="Chapman S."/>
            <person name="Gujja S."/>
            <person name="Saif S."/>
            <person name="Birren B."/>
        </authorList>
    </citation>
    <scope>NUCLEOTIDE SEQUENCE</scope>
    <source>
        <strain evidence="3">CBS 7841</strain>
    </source>
</reference>
<dbReference type="EMBL" id="CP143784">
    <property type="protein sequence ID" value="WVN85832.1"/>
    <property type="molecule type" value="Genomic_DNA"/>
</dbReference>
<dbReference type="Proteomes" id="UP000094043">
    <property type="component" value="Chromosome 1"/>
</dbReference>
<proteinExistence type="predicted"/>
<feature type="compositionally biased region" description="Polar residues" evidence="1">
    <location>
        <begin position="187"/>
        <end position="203"/>
    </location>
</feature>
<dbReference type="RefSeq" id="XP_066066532.1">
    <property type="nucleotide sequence ID" value="XM_066210435.1"/>
</dbReference>
<name>A0A1E3I9I2_9TREE</name>
<evidence type="ECO:0000256" key="2">
    <source>
        <dbReference type="SAM" id="Phobius"/>
    </source>
</evidence>
<keyword evidence="2" id="KW-0812">Transmembrane</keyword>
<reference evidence="3" key="3">
    <citation type="submission" date="2024-01" db="EMBL/GenBank/DDBJ databases">
        <authorList>
            <person name="Coelho M.A."/>
            <person name="David-Palma M."/>
            <person name="Shea T."/>
            <person name="Sun S."/>
            <person name="Cuomo C.A."/>
            <person name="Heitman J."/>
        </authorList>
    </citation>
    <scope>NUCLEOTIDE SEQUENCE</scope>
    <source>
        <strain evidence="3">CBS 7841</strain>
    </source>
</reference>
<keyword evidence="2" id="KW-1133">Transmembrane helix</keyword>
<sequence>MFTITSTVSSRSINQIRNHAAHQKSFLAAITYTRIVSKRLISTTQQFKQSERLLGNVDKEKKPRNGLKVSWVFSALAGIGALVTIYGLLEYYSTLTTWPKTIRKPLRAALKCKMRGDYQKAEAFFREALEMALELGPQNLEPNPLLKISGIFAELAATLELRRQRVSAFVELRTALEMFGLEPLGRSPSSTTQPDTRLNSGSAGQWAGETYRLTEQDHIRAIGLYQKLGQLALEIAISPTAPTYASTLGGDHNLQVFGNWDDAAEHYLSNAVTAILKLGLSSPSKSATPDLPVILGRDISLPDAPVTEGVEDAGQGGQVDKRGLSITMESLSEVYARKGQHALAGQLLLQAVSLLLPPQSKEPIPMRDRCQAAMLMTTISSHALHPPSAKSLKVAESWSLRSLQLSQQALKEFENEESTDTALEAAAAVCQRAKAVGLHNLGMLAEMNKDYPAARDFFSKALTTSRQTGFAEGKREALTAMRRVQSNLDNGT</sequence>
<dbReference type="PANTHER" id="PTHR28142:SF1">
    <property type="entry name" value="MITOCHONDRIAL INNER MEMBRANE I-AAA PROTEASE SUPERCOMPLEX SUBUNIT MGR3-RELATED"/>
    <property type="match status" value="1"/>
</dbReference>
<dbReference type="SUPFAM" id="SSF48452">
    <property type="entry name" value="TPR-like"/>
    <property type="match status" value="1"/>
</dbReference>
<dbReference type="AlphaFoldDB" id="A0A1E3I9I2"/>
<dbReference type="SMART" id="SM00028">
    <property type="entry name" value="TPR"/>
    <property type="match status" value="2"/>
</dbReference>
<dbReference type="VEuPathDB" id="FungiDB:L203_05185"/>
<evidence type="ECO:0000313" key="4">
    <source>
        <dbReference type="Proteomes" id="UP000094043"/>
    </source>
</evidence>
<accession>A0A1E3I9I2</accession>
<feature type="transmembrane region" description="Helical" evidence="2">
    <location>
        <begin position="69"/>
        <end position="89"/>
    </location>
</feature>
<dbReference type="KEGG" id="cdep:91085198"/>
<dbReference type="GeneID" id="91085198"/>
<protein>
    <submittedName>
        <fullName evidence="3">Uncharacterized protein</fullName>
    </submittedName>
</protein>
<evidence type="ECO:0000256" key="1">
    <source>
        <dbReference type="SAM" id="MobiDB-lite"/>
    </source>
</evidence>
<dbReference type="OrthoDB" id="10050400at2759"/>
<keyword evidence="4" id="KW-1185">Reference proteome</keyword>
<organism evidence="3 4">
    <name type="scientific">Cryptococcus depauperatus CBS 7841</name>
    <dbReference type="NCBI Taxonomy" id="1295531"/>
    <lineage>
        <taxon>Eukaryota</taxon>
        <taxon>Fungi</taxon>
        <taxon>Dikarya</taxon>
        <taxon>Basidiomycota</taxon>
        <taxon>Agaricomycotina</taxon>
        <taxon>Tremellomycetes</taxon>
        <taxon>Tremellales</taxon>
        <taxon>Cryptococcaceae</taxon>
        <taxon>Cryptococcus</taxon>
    </lineage>
</organism>